<sequence length="751" mass="84022">MAGKGKAVVSVSVNGALEPASPSLQNCIKYSSTGKYFSVLCDFGTVLILELKELGDSFQAVITKKLSFSKGELLEGHAWSTDDEIFAVAGYRIHLCKVSEDFLIFHTIPLYYLPKDISIILRDFSSSDEIYHLAVAGPNGVELYQMELTDNFKIGASLSVHPDLAIALVEFSPDKQSLAVAAFDGHFGIWTVSSLYADQKEFWYIHLKTVRITSMEFSHDSSMVAVTGWEGCWHLYKKAVQDGRLTWIEFEHGISIDKVSGDLPGCFVSWSPDSRFMSQRSGDFILFFLRSKQCFALRWPETQPVSLVKSVSVDEEKKRLLFQESFEGSVLVELSSKGLLTLQWRRTSQESFSWLREIGNRSESSCENSSTGVGSECLEQRNEGLNLDEEALEKNCENDSSSCTEDETRLPNVSVGLHAIGSTENASCSSGNEKTISEDNPVESMNTLQTSEGSETSYENFYPKTNSKSQCTSSLSNEVLTLEAPFINPGLFQKSWTGSSKFLSRSDVRLLISTNYVIVPALPLLVYVYESQIKEWETLLFPCPVESCCLTADRYLVLLTTGGNLRIWCLCTMKMIYCSGKALFNMETSSQRCLMLGDPFELQFSIVKVDQAGSGEMIRVSMYPGARTYTFRSKCQPFGHRVLRGQGNLKVTMKRLPLYYPDLLSQSSKSQLCGSIGSLTVFKQSQHANGCDLPKADRGDEYSLPVKWFVLLPELSISRTFLEEPKCTLEQFTTRRRSSLNQLDELTRASK</sequence>
<dbReference type="OrthoDB" id="5958445at2759"/>
<comment type="caution">
    <text evidence="1">The sequence shown here is derived from an EMBL/GenBank/DDBJ whole genome shotgun (WGS) entry which is preliminary data.</text>
</comment>
<reference evidence="2" key="1">
    <citation type="journal article" date="2017" name="bioRxiv">
        <title>Comparative analysis of the genomes of Stylophora pistillata and Acropora digitifera provides evidence for extensive differences between species of corals.</title>
        <authorList>
            <person name="Voolstra C.R."/>
            <person name="Li Y."/>
            <person name="Liew Y.J."/>
            <person name="Baumgarten S."/>
            <person name="Zoccola D."/>
            <person name="Flot J.-F."/>
            <person name="Tambutte S."/>
            <person name="Allemand D."/>
            <person name="Aranda M."/>
        </authorList>
    </citation>
    <scope>NUCLEOTIDE SEQUENCE [LARGE SCALE GENOMIC DNA]</scope>
</reference>
<dbReference type="InterPro" id="IPR001680">
    <property type="entry name" value="WD40_rpt"/>
</dbReference>
<keyword evidence="2" id="KW-1185">Reference proteome</keyword>
<protein>
    <submittedName>
        <fullName evidence="1">Uncharacterized protein</fullName>
    </submittedName>
</protein>
<accession>A0A2B4SID2</accession>
<dbReference type="InterPro" id="IPR015943">
    <property type="entry name" value="WD40/YVTN_repeat-like_dom_sf"/>
</dbReference>
<dbReference type="SMART" id="SM00320">
    <property type="entry name" value="WD40"/>
    <property type="match status" value="3"/>
</dbReference>
<evidence type="ECO:0000313" key="1">
    <source>
        <dbReference type="EMBL" id="PFX28242.1"/>
    </source>
</evidence>
<dbReference type="AlphaFoldDB" id="A0A2B4SID2"/>
<evidence type="ECO:0000313" key="2">
    <source>
        <dbReference type="Proteomes" id="UP000225706"/>
    </source>
</evidence>
<dbReference type="SUPFAM" id="SSF50978">
    <property type="entry name" value="WD40 repeat-like"/>
    <property type="match status" value="1"/>
</dbReference>
<name>A0A2B4SID2_STYPI</name>
<dbReference type="Gene3D" id="2.130.10.10">
    <property type="entry name" value="YVTN repeat-like/Quinoprotein amine dehydrogenase"/>
    <property type="match status" value="1"/>
</dbReference>
<proteinExistence type="predicted"/>
<dbReference type="EMBL" id="LSMT01000087">
    <property type="protein sequence ID" value="PFX28242.1"/>
    <property type="molecule type" value="Genomic_DNA"/>
</dbReference>
<dbReference type="Proteomes" id="UP000225706">
    <property type="component" value="Unassembled WGS sequence"/>
</dbReference>
<organism evidence="1 2">
    <name type="scientific">Stylophora pistillata</name>
    <name type="common">Smooth cauliflower coral</name>
    <dbReference type="NCBI Taxonomy" id="50429"/>
    <lineage>
        <taxon>Eukaryota</taxon>
        <taxon>Metazoa</taxon>
        <taxon>Cnidaria</taxon>
        <taxon>Anthozoa</taxon>
        <taxon>Hexacorallia</taxon>
        <taxon>Scleractinia</taxon>
        <taxon>Astrocoeniina</taxon>
        <taxon>Pocilloporidae</taxon>
        <taxon>Stylophora</taxon>
    </lineage>
</organism>
<gene>
    <name evidence="1" type="ORF">AWC38_SpisGene7051</name>
</gene>
<dbReference type="InterPro" id="IPR036322">
    <property type="entry name" value="WD40_repeat_dom_sf"/>
</dbReference>